<dbReference type="InterPro" id="IPR019591">
    <property type="entry name" value="Mrp/NBP35_ATP-bd"/>
</dbReference>
<dbReference type="RefSeq" id="XP_009691076.1">
    <property type="nucleotide sequence ID" value="XM_009692781.1"/>
</dbReference>
<evidence type="ECO:0000256" key="4">
    <source>
        <dbReference type="ARBA" id="ARBA00023004"/>
    </source>
</evidence>
<sequence>MNFKVKNIIAVHSCKGGVGKSTVAACLAITFSSKGKQVGICDLDICGPSLAELFSLDRDSVKWTNVESTETNHRDRCCKTVNLSYSDDCCDDNSSENAESMCLEPKKFKGIKIMSSEFLRPKNYSGYSAYRGPIIDQVCYEMVYRTNWEDLDYLILDLPPGTSDVIISLVENIHISGSILVTTPHVLSNNDLVKGIKLFNDLEIPILSIVENMAYFTCDSCGNAKNIFGPSNVKSICDEYKIDHFIRLPFVVFDKNEAMCNGSSDEDGYASNIGIVYRYHNSADVQESLENLFNYIDSKLKYNVERAIKTKPK</sequence>
<keyword evidence="8" id="KW-1185">Reference proteome</keyword>
<reference evidence="7 8" key="1">
    <citation type="journal article" date="2012" name="MBio">
        <title>Comparative genome analysis of three eukaryotic parasites with differing abilities to transform leukocytes reveals key mediators of Theileria-induced leukocyte transformation.</title>
        <authorList>
            <person name="Hayashida K."/>
            <person name="Hara Y."/>
            <person name="Abe T."/>
            <person name="Yamasaki C."/>
            <person name="Toyoda A."/>
            <person name="Kosuge T."/>
            <person name="Suzuki Y."/>
            <person name="Sato Y."/>
            <person name="Kawashima S."/>
            <person name="Katayama T."/>
            <person name="Wakaguri H."/>
            <person name="Inoue N."/>
            <person name="Homma K."/>
            <person name="Tada-Umezaki M."/>
            <person name="Yagi Y."/>
            <person name="Fujii Y."/>
            <person name="Habara T."/>
            <person name="Kanehisa M."/>
            <person name="Watanabe H."/>
            <person name="Ito K."/>
            <person name="Gojobori T."/>
            <person name="Sugawara H."/>
            <person name="Imanishi T."/>
            <person name="Weir W."/>
            <person name="Gardner M."/>
            <person name="Pain A."/>
            <person name="Shiels B."/>
            <person name="Hattori M."/>
            <person name="Nene V."/>
            <person name="Sugimoto C."/>
        </authorList>
    </citation>
    <scope>NUCLEOTIDE SEQUENCE [LARGE SCALE GENOMIC DNA]</scope>
    <source>
        <strain evidence="7 8">Shintoku</strain>
    </source>
</reference>
<dbReference type="Proteomes" id="UP000003786">
    <property type="component" value="Chromosome 3"/>
</dbReference>
<protein>
    <submittedName>
        <fullName evidence="7">Uncharacterized protein</fullName>
    </submittedName>
</protein>
<dbReference type="GO" id="GO:0016226">
    <property type="term" value="P:iron-sulfur cluster assembly"/>
    <property type="evidence" value="ECO:0007669"/>
    <property type="project" value="InterPro"/>
</dbReference>
<dbReference type="Gene3D" id="3.40.50.300">
    <property type="entry name" value="P-loop containing nucleotide triphosphate hydrolases"/>
    <property type="match status" value="1"/>
</dbReference>
<name>J4D8G7_THEOR</name>
<dbReference type="InterPro" id="IPR027417">
    <property type="entry name" value="P-loop_NTPase"/>
</dbReference>
<evidence type="ECO:0000256" key="3">
    <source>
        <dbReference type="ARBA" id="ARBA00022840"/>
    </source>
</evidence>
<keyword evidence="1" id="KW-0479">Metal-binding</keyword>
<keyword evidence="5" id="KW-0411">Iron-sulfur</keyword>
<dbReference type="EMBL" id="AP011948">
    <property type="protein sequence ID" value="BAM40775.1"/>
    <property type="molecule type" value="Genomic_DNA"/>
</dbReference>
<dbReference type="Pfam" id="PF10609">
    <property type="entry name" value="ParA"/>
    <property type="match status" value="1"/>
</dbReference>
<evidence type="ECO:0000256" key="1">
    <source>
        <dbReference type="ARBA" id="ARBA00022723"/>
    </source>
</evidence>
<dbReference type="PANTHER" id="PTHR42961">
    <property type="entry name" value="IRON-SULFUR PROTEIN NUBPL"/>
    <property type="match status" value="1"/>
</dbReference>
<dbReference type="STRING" id="869250.J4D8G7"/>
<comment type="similarity">
    <text evidence="6">Belongs to the Mrp/NBP35 ATP-binding proteins family.</text>
</comment>
<dbReference type="SUPFAM" id="SSF52540">
    <property type="entry name" value="P-loop containing nucleoside triphosphate hydrolases"/>
    <property type="match status" value="1"/>
</dbReference>
<dbReference type="InterPro" id="IPR044304">
    <property type="entry name" value="NUBPL-like"/>
</dbReference>
<keyword evidence="4" id="KW-0408">Iron</keyword>
<dbReference type="VEuPathDB" id="PiroplasmaDB:TOT_030000037"/>
<keyword evidence="3" id="KW-0067">ATP-binding</keyword>
<keyword evidence="2" id="KW-0547">Nucleotide-binding</keyword>
<evidence type="ECO:0000256" key="5">
    <source>
        <dbReference type="ARBA" id="ARBA00023014"/>
    </source>
</evidence>
<dbReference type="AlphaFoldDB" id="J4D8G7"/>
<dbReference type="OrthoDB" id="1741334at2759"/>
<organism evidence="7 8">
    <name type="scientific">Theileria orientalis strain Shintoku</name>
    <dbReference type="NCBI Taxonomy" id="869250"/>
    <lineage>
        <taxon>Eukaryota</taxon>
        <taxon>Sar</taxon>
        <taxon>Alveolata</taxon>
        <taxon>Apicomplexa</taxon>
        <taxon>Aconoidasida</taxon>
        <taxon>Piroplasmida</taxon>
        <taxon>Theileriidae</taxon>
        <taxon>Theileria</taxon>
    </lineage>
</organism>
<gene>
    <name evidence="7" type="ORF">TOT_030000037</name>
</gene>
<evidence type="ECO:0000256" key="2">
    <source>
        <dbReference type="ARBA" id="ARBA00022741"/>
    </source>
</evidence>
<dbReference type="GO" id="GO:0140663">
    <property type="term" value="F:ATP-dependent FeS chaperone activity"/>
    <property type="evidence" value="ECO:0007669"/>
    <property type="project" value="InterPro"/>
</dbReference>
<dbReference type="GO" id="GO:0051539">
    <property type="term" value="F:4 iron, 4 sulfur cluster binding"/>
    <property type="evidence" value="ECO:0007669"/>
    <property type="project" value="TreeGrafter"/>
</dbReference>
<evidence type="ECO:0000313" key="7">
    <source>
        <dbReference type="EMBL" id="BAM40775.1"/>
    </source>
</evidence>
<accession>J4D8G7</accession>
<evidence type="ECO:0000256" key="6">
    <source>
        <dbReference type="ARBA" id="ARBA00024036"/>
    </source>
</evidence>
<dbReference type="GO" id="GO:0005524">
    <property type="term" value="F:ATP binding"/>
    <property type="evidence" value="ECO:0007669"/>
    <property type="project" value="UniProtKB-KW"/>
</dbReference>
<dbReference type="OMA" id="CNHESHI"/>
<dbReference type="PANTHER" id="PTHR42961:SF2">
    <property type="entry name" value="IRON-SULFUR PROTEIN NUBPL"/>
    <property type="match status" value="1"/>
</dbReference>
<dbReference type="KEGG" id="tot:TOT_030000037"/>
<dbReference type="CDD" id="cd02037">
    <property type="entry name" value="Mrp_NBP35"/>
    <property type="match status" value="1"/>
</dbReference>
<proteinExistence type="inferred from homology"/>
<dbReference type="GO" id="GO:0046872">
    <property type="term" value="F:metal ion binding"/>
    <property type="evidence" value="ECO:0007669"/>
    <property type="project" value="UniProtKB-KW"/>
</dbReference>
<dbReference type="InterPro" id="IPR000808">
    <property type="entry name" value="Mrp-like_CS"/>
</dbReference>
<dbReference type="PROSITE" id="PS01215">
    <property type="entry name" value="MRP"/>
    <property type="match status" value="1"/>
</dbReference>
<evidence type="ECO:0000313" key="8">
    <source>
        <dbReference type="Proteomes" id="UP000003786"/>
    </source>
</evidence>
<dbReference type="eggNOG" id="KOG3022">
    <property type="taxonomic scope" value="Eukaryota"/>
</dbReference>
<dbReference type="InterPro" id="IPR033756">
    <property type="entry name" value="YlxH/NBP35"/>
</dbReference>
<dbReference type="GeneID" id="20715243"/>